<dbReference type="EMBL" id="JH687904">
    <property type="protein sequence ID" value="EJD35106.1"/>
    <property type="molecule type" value="Genomic_DNA"/>
</dbReference>
<dbReference type="Proteomes" id="UP000006514">
    <property type="component" value="Unassembled WGS sequence"/>
</dbReference>
<protein>
    <submittedName>
        <fullName evidence="2">Uncharacterized protein</fullName>
    </submittedName>
</protein>
<evidence type="ECO:0000313" key="2">
    <source>
        <dbReference type="EMBL" id="EJD35106.1"/>
    </source>
</evidence>
<evidence type="ECO:0000256" key="1">
    <source>
        <dbReference type="SAM" id="Phobius"/>
    </source>
</evidence>
<organism evidence="2 3">
    <name type="scientific">Auricularia subglabra (strain TFB-10046 / SS5)</name>
    <name type="common">White-rot fungus</name>
    <name type="synonym">Auricularia delicata (strain TFB10046)</name>
    <dbReference type="NCBI Taxonomy" id="717982"/>
    <lineage>
        <taxon>Eukaryota</taxon>
        <taxon>Fungi</taxon>
        <taxon>Dikarya</taxon>
        <taxon>Basidiomycota</taxon>
        <taxon>Agaricomycotina</taxon>
        <taxon>Agaricomycetes</taxon>
        <taxon>Auriculariales</taxon>
        <taxon>Auriculariaceae</taxon>
        <taxon>Auricularia</taxon>
    </lineage>
</organism>
<evidence type="ECO:0000313" key="3">
    <source>
        <dbReference type="Proteomes" id="UP000006514"/>
    </source>
</evidence>
<dbReference type="AlphaFoldDB" id="J0LE55"/>
<keyword evidence="3" id="KW-1185">Reference proteome</keyword>
<accession>J0LE55</accession>
<keyword evidence="1" id="KW-0812">Transmembrane</keyword>
<feature type="transmembrane region" description="Helical" evidence="1">
    <location>
        <begin position="90"/>
        <end position="111"/>
    </location>
</feature>
<keyword evidence="1" id="KW-0472">Membrane</keyword>
<name>J0LE55_AURST</name>
<keyword evidence="1" id="KW-1133">Transmembrane helix</keyword>
<dbReference type="InParanoid" id="J0LE55"/>
<proteinExistence type="predicted"/>
<sequence>MRGRGACARRDALHPISIPRRTTVMFPRAWQVLASRGPVDSLYPRPRSAPGDSLRCLLQRQSGISRSLAPRTTDGLDANAIIRYCMYGRVALCIFFALAVLVRGVAAGSGLGQQSN</sequence>
<gene>
    <name evidence="2" type="ORF">AURDEDRAFT_175830</name>
</gene>
<dbReference type="KEGG" id="adl:AURDEDRAFT_175830"/>
<reference evidence="3" key="1">
    <citation type="journal article" date="2012" name="Science">
        <title>The Paleozoic origin of enzymatic lignin decomposition reconstructed from 31 fungal genomes.</title>
        <authorList>
            <person name="Floudas D."/>
            <person name="Binder M."/>
            <person name="Riley R."/>
            <person name="Barry K."/>
            <person name="Blanchette R.A."/>
            <person name="Henrissat B."/>
            <person name="Martinez A.T."/>
            <person name="Otillar R."/>
            <person name="Spatafora J.W."/>
            <person name="Yadav J.S."/>
            <person name="Aerts A."/>
            <person name="Benoit I."/>
            <person name="Boyd A."/>
            <person name="Carlson A."/>
            <person name="Copeland A."/>
            <person name="Coutinho P.M."/>
            <person name="de Vries R.P."/>
            <person name="Ferreira P."/>
            <person name="Findley K."/>
            <person name="Foster B."/>
            <person name="Gaskell J."/>
            <person name="Glotzer D."/>
            <person name="Gorecki P."/>
            <person name="Heitman J."/>
            <person name="Hesse C."/>
            <person name="Hori C."/>
            <person name="Igarashi K."/>
            <person name="Jurgens J.A."/>
            <person name="Kallen N."/>
            <person name="Kersten P."/>
            <person name="Kohler A."/>
            <person name="Kuees U."/>
            <person name="Kumar T.K.A."/>
            <person name="Kuo A."/>
            <person name="LaButti K."/>
            <person name="Larrondo L.F."/>
            <person name="Lindquist E."/>
            <person name="Ling A."/>
            <person name="Lombard V."/>
            <person name="Lucas S."/>
            <person name="Lundell T."/>
            <person name="Martin R."/>
            <person name="McLaughlin D.J."/>
            <person name="Morgenstern I."/>
            <person name="Morin E."/>
            <person name="Murat C."/>
            <person name="Nagy L.G."/>
            <person name="Nolan M."/>
            <person name="Ohm R.A."/>
            <person name="Patyshakuliyeva A."/>
            <person name="Rokas A."/>
            <person name="Ruiz-Duenas F.J."/>
            <person name="Sabat G."/>
            <person name="Salamov A."/>
            <person name="Samejima M."/>
            <person name="Schmutz J."/>
            <person name="Slot J.C."/>
            <person name="St John F."/>
            <person name="Stenlid J."/>
            <person name="Sun H."/>
            <person name="Sun S."/>
            <person name="Syed K."/>
            <person name="Tsang A."/>
            <person name="Wiebenga A."/>
            <person name="Young D."/>
            <person name="Pisabarro A."/>
            <person name="Eastwood D.C."/>
            <person name="Martin F."/>
            <person name="Cullen D."/>
            <person name="Grigoriev I.V."/>
            <person name="Hibbett D.S."/>
        </authorList>
    </citation>
    <scope>NUCLEOTIDE SEQUENCE [LARGE SCALE GENOMIC DNA]</scope>
    <source>
        <strain evidence="3">TFB10046</strain>
    </source>
</reference>